<proteinExistence type="inferred from homology"/>
<dbReference type="PANTHER" id="PTHR10566:SF115">
    <property type="entry name" value="PROTEIN ACTIVITY OF BC1 COMPLEX KINASE 8, CHLOROPLASTIC"/>
    <property type="match status" value="1"/>
</dbReference>
<evidence type="ECO:0000313" key="4">
    <source>
        <dbReference type="EMBL" id="GAQ91488.1"/>
    </source>
</evidence>
<feature type="region of interest" description="Disordered" evidence="2">
    <location>
        <begin position="1"/>
        <end position="30"/>
    </location>
</feature>
<accession>A0A1Y1ITG7</accession>
<evidence type="ECO:0000256" key="2">
    <source>
        <dbReference type="SAM" id="MobiDB-lite"/>
    </source>
</evidence>
<dbReference type="GO" id="GO:0004672">
    <property type="term" value="F:protein kinase activity"/>
    <property type="evidence" value="ECO:0000318"/>
    <property type="project" value="GO_Central"/>
</dbReference>
<dbReference type="PANTHER" id="PTHR10566">
    <property type="entry name" value="CHAPERONE-ACTIVITY OF BC1 COMPLEX CABC1 -RELATED"/>
    <property type="match status" value="1"/>
</dbReference>
<dbReference type="STRING" id="105231.A0A1Y1ITG7"/>
<evidence type="ECO:0000313" key="5">
    <source>
        <dbReference type="Proteomes" id="UP000054558"/>
    </source>
</evidence>
<organism evidence="4 5">
    <name type="scientific">Klebsormidium nitens</name>
    <name type="common">Green alga</name>
    <name type="synonym">Ulothrix nitens</name>
    <dbReference type="NCBI Taxonomy" id="105231"/>
    <lineage>
        <taxon>Eukaryota</taxon>
        <taxon>Viridiplantae</taxon>
        <taxon>Streptophyta</taxon>
        <taxon>Klebsormidiophyceae</taxon>
        <taxon>Klebsormidiales</taxon>
        <taxon>Klebsormidiaceae</taxon>
        <taxon>Klebsormidium</taxon>
    </lineage>
</organism>
<dbReference type="SUPFAM" id="SSF56112">
    <property type="entry name" value="Protein kinase-like (PK-like)"/>
    <property type="match status" value="1"/>
</dbReference>
<dbReference type="Proteomes" id="UP000054558">
    <property type="component" value="Unassembled WGS sequence"/>
</dbReference>
<name>A0A1Y1ITG7_KLENI</name>
<dbReference type="AlphaFoldDB" id="A0A1Y1ITG7"/>
<dbReference type="EMBL" id="DF237743">
    <property type="protein sequence ID" value="GAQ91488.1"/>
    <property type="molecule type" value="Genomic_DNA"/>
</dbReference>
<dbReference type="GO" id="GO:0046467">
    <property type="term" value="P:membrane lipid biosynthetic process"/>
    <property type="evidence" value="ECO:0000318"/>
    <property type="project" value="GO_Central"/>
</dbReference>
<keyword evidence="5" id="KW-1185">Reference proteome</keyword>
<reference evidence="4 5" key="1">
    <citation type="journal article" date="2014" name="Nat. Commun.">
        <title>Klebsormidium flaccidum genome reveals primary factors for plant terrestrial adaptation.</title>
        <authorList>
            <person name="Hori K."/>
            <person name="Maruyama F."/>
            <person name="Fujisawa T."/>
            <person name="Togashi T."/>
            <person name="Yamamoto N."/>
            <person name="Seo M."/>
            <person name="Sato S."/>
            <person name="Yamada T."/>
            <person name="Mori H."/>
            <person name="Tajima N."/>
            <person name="Moriyama T."/>
            <person name="Ikeuchi M."/>
            <person name="Watanabe M."/>
            <person name="Wada H."/>
            <person name="Kobayashi K."/>
            <person name="Saito M."/>
            <person name="Masuda T."/>
            <person name="Sasaki-Sekimoto Y."/>
            <person name="Mashiguchi K."/>
            <person name="Awai K."/>
            <person name="Shimojima M."/>
            <person name="Masuda S."/>
            <person name="Iwai M."/>
            <person name="Nobusawa T."/>
            <person name="Narise T."/>
            <person name="Kondo S."/>
            <person name="Saito H."/>
            <person name="Sato R."/>
            <person name="Murakawa M."/>
            <person name="Ihara Y."/>
            <person name="Oshima-Yamada Y."/>
            <person name="Ohtaka K."/>
            <person name="Satoh M."/>
            <person name="Sonobe K."/>
            <person name="Ishii M."/>
            <person name="Ohtani R."/>
            <person name="Kanamori-Sato M."/>
            <person name="Honoki R."/>
            <person name="Miyazaki D."/>
            <person name="Mochizuki H."/>
            <person name="Umetsu J."/>
            <person name="Higashi K."/>
            <person name="Shibata D."/>
            <person name="Kamiya Y."/>
            <person name="Sato N."/>
            <person name="Nakamura Y."/>
            <person name="Tabata S."/>
            <person name="Ida S."/>
            <person name="Kurokawa K."/>
            <person name="Ohta H."/>
        </authorList>
    </citation>
    <scope>NUCLEOTIDE SEQUENCE [LARGE SCALE GENOMIC DNA]</scope>
    <source>
        <strain evidence="4 5">NIES-2285</strain>
    </source>
</reference>
<comment type="similarity">
    <text evidence="1">Belongs to the protein kinase superfamily. ADCK protein kinase family.</text>
</comment>
<protein>
    <recommendedName>
        <fullName evidence="3">ABC1 atypical kinase-like domain-containing protein</fullName>
    </recommendedName>
</protein>
<dbReference type="InterPro" id="IPR011009">
    <property type="entry name" value="Kinase-like_dom_sf"/>
</dbReference>
<dbReference type="Gene3D" id="1.10.510.10">
    <property type="entry name" value="Transferase(Phosphotransferase) domain 1"/>
    <property type="match status" value="1"/>
</dbReference>
<sequence length="1139" mass="129355">MLQHPQDPRQRRSTKERGRTQGSFGGGPSKAHCCGLLQAVPESPRPRRVKFSRIFFLKVVYKVAFAMPPKKPPDIALEHECLAYVSKLFKEPTRTREDVKLRAQRNRETECTVVKTSWNSFCKEAAKALPLESALKEVNKAICEAYVLANLHVLRMCELGREVPPLDQSFFYGCLSAVSVAGRQKSPIKDLFFRETVELYVSSRPANYMPPDSEHLASGWYQNASLQMTTCTRNSVATNFYRRFKRYLKHKYSLDGPSCYQKMRHMLAEEYDGDDPLVLEYRAMLPKATTGRADSTSHLFMPMQFMFLRYMESHHPLSEAELKKGKQLRLFSLLPTKSGFECSHLKMCTNGLYGLLKRGGVKLPAFGAKFREVADDYWRELFNIAKYETSNRKFAGEILTDGKAVCMMLRKPKPKSAVGEGALPDLTGSEELWGLDPGRRDLFVMVNEQGEKLSCSTCEFYHDAKYKLSNARIRHWYEQCPEVLEAIRNMPTKKTSESAKLLDYVRFMLPRLDMLLSFHMRKGFRGLKFKRYIYAQKKLHEICKGITKRVGKRTVVGFGDWSNKDAAGIMRGSPSGPVKRLERELRKHCRVVSVDEFRTSKLHFDCKTQLHNQYSEKRCKDGAVKTVKVHAVEEPNDAAVKQFTSGLLEVRPDVALATCKTIFLMDLREMLSEVTRAQRVFGTTSTTLQMLARLKWDRDRRGVGRWMRETSERMGPLFVKVMQFVSVRGEGLDPEILEELVKLQDSVTPFDCSVYEDLLSSYGVPRGAPPIACGSVAAVYRGSIKDGREVAIKVVRPDLREAFLQGLDDMQSTCQILKRLRVEGSENISEMLTEMRPVILGETDLNREAQNAIAFRESLERVPWVRVPRVIASGDEWLVMEYIPSLKIDDVENIEDIMSARVAALRLAACFALQIIQNGLFHADLHSGNAGITEDGQLVFYDLGAVIALGDTPKKYMRDLFRAFTTGNAQTVVDSLSGMGVLDLSKCRNSRDTRALIEAVQAVMGQLLQAGNPEDVHQIVKEQKILGRNQSRVFRPRLEFLYLLRNSGMVDAICRKLDPFFDSTELLKAVLPNPPLDSALMTAMAREVFIDTPNLVKTLPTSIQGVKEKTDTLREEMKSNSRILYVWLTLVSMWLLTNS</sequence>
<evidence type="ECO:0000256" key="1">
    <source>
        <dbReference type="ARBA" id="ARBA00009670"/>
    </source>
</evidence>
<dbReference type="GO" id="GO:0016020">
    <property type="term" value="C:membrane"/>
    <property type="evidence" value="ECO:0007669"/>
    <property type="project" value="GOC"/>
</dbReference>
<dbReference type="InterPro" id="IPR050154">
    <property type="entry name" value="UbiB_kinase"/>
</dbReference>
<feature type="domain" description="ABC1 atypical kinase-like" evidence="3">
    <location>
        <begin position="770"/>
        <end position="974"/>
    </location>
</feature>
<feature type="compositionally biased region" description="Basic and acidic residues" evidence="2">
    <location>
        <begin position="1"/>
        <end position="19"/>
    </location>
</feature>
<dbReference type="InterPro" id="IPR004147">
    <property type="entry name" value="ABC1_dom"/>
</dbReference>
<dbReference type="Pfam" id="PF03109">
    <property type="entry name" value="ABC1"/>
    <property type="match status" value="1"/>
</dbReference>
<dbReference type="GO" id="GO:1901031">
    <property type="term" value="P:regulation of response to reactive oxygen species"/>
    <property type="evidence" value="ECO:0000318"/>
    <property type="project" value="GO_Central"/>
</dbReference>
<evidence type="ECO:0000259" key="3">
    <source>
        <dbReference type="Pfam" id="PF03109"/>
    </source>
</evidence>
<gene>
    <name evidence="4" type="ORF">KFL_007940060</name>
</gene>
<dbReference type="CDD" id="cd05121">
    <property type="entry name" value="ABC1_ADCK3-like"/>
    <property type="match status" value="1"/>
</dbReference>